<reference evidence="3 4" key="1">
    <citation type="journal article" date="2014" name="Genome Biol. Evol.">
        <title>The genome of the myxosporean Thelohanellus kitauei shows adaptations to nutrient acquisition within its fish host.</title>
        <authorList>
            <person name="Yang Y."/>
            <person name="Xiong J."/>
            <person name="Zhou Z."/>
            <person name="Huo F."/>
            <person name="Miao W."/>
            <person name="Ran C."/>
            <person name="Liu Y."/>
            <person name="Zhang J."/>
            <person name="Feng J."/>
            <person name="Wang M."/>
            <person name="Wang M."/>
            <person name="Wang L."/>
            <person name="Yao B."/>
        </authorList>
    </citation>
    <scope>NUCLEOTIDE SEQUENCE [LARGE SCALE GENOMIC DNA]</scope>
    <source>
        <strain evidence="3">Wuqing</strain>
    </source>
</reference>
<dbReference type="GO" id="GO:0004252">
    <property type="term" value="F:serine-type endopeptidase activity"/>
    <property type="evidence" value="ECO:0007669"/>
    <property type="project" value="TreeGrafter"/>
</dbReference>
<evidence type="ECO:0000256" key="1">
    <source>
        <dbReference type="ARBA" id="ARBA00022801"/>
    </source>
</evidence>
<gene>
    <name evidence="3" type="ORF">RF11_13439</name>
</gene>
<dbReference type="Proteomes" id="UP000031668">
    <property type="component" value="Unassembled WGS sequence"/>
</dbReference>
<dbReference type="Pfam" id="PF00326">
    <property type="entry name" value="Peptidase_S9"/>
    <property type="match status" value="1"/>
</dbReference>
<dbReference type="InterPro" id="IPR029058">
    <property type="entry name" value="AB_hydrolase_fold"/>
</dbReference>
<feature type="domain" description="Peptidase S9 prolyl oligopeptidase catalytic" evidence="2">
    <location>
        <begin position="149"/>
        <end position="243"/>
    </location>
</feature>
<dbReference type="SUPFAM" id="SSF53474">
    <property type="entry name" value="alpha/beta-Hydrolases"/>
    <property type="match status" value="1"/>
</dbReference>
<dbReference type="AlphaFoldDB" id="A0A0C2J1X5"/>
<dbReference type="GO" id="GO:0006508">
    <property type="term" value="P:proteolysis"/>
    <property type="evidence" value="ECO:0007669"/>
    <property type="project" value="InterPro"/>
</dbReference>
<protein>
    <submittedName>
        <fullName evidence="3">Acylamino-acid-releasing enzyme</fullName>
    </submittedName>
</protein>
<evidence type="ECO:0000259" key="2">
    <source>
        <dbReference type="Pfam" id="PF00326"/>
    </source>
</evidence>
<dbReference type="InterPro" id="IPR001375">
    <property type="entry name" value="Peptidase_S9_cat"/>
</dbReference>
<evidence type="ECO:0000313" key="4">
    <source>
        <dbReference type="Proteomes" id="UP000031668"/>
    </source>
</evidence>
<accession>A0A0C2J1X5</accession>
<dbReference type="OrthoDB" id="6021732at2759"/>
<keyword evidence="4" id="KW-1185">Reference proteome</keyword>
<proteinExistence type="predicted"/>
<dbReference type="EMBL" id="JWZT01001602">
    <property type="protein sequence ID" value="KII71879.1"/>
    <property type="molecule type" value="Genomic_DNA"/>
</dbReference>
<keyword evidence="1" id="KW-0378">Hydrolase</keyword>
<dbReference type="Gene3D" id="3.40.50.1820">
    <property type="entry name" value="alpha/beta hydrolase"/>
    <property type="match status" value="1"/>
</dbReference>
<dbReference type="PANTHER" id="PTHR42776:SF4">
    <property type="entry name" value="ACYLAMINO-ACID-RELEASING ENZYME"/>
    <property type="match status" value="1"/>
</dbReference>
<name>A0A0C2J1X5_THEKT</name>
<comment type="caution">
    <text evidence="3">The sequence shown here is derived from an EMBL/GenBank/DDBJ whole genome shotgun (WGS) entry which is preliminary data.</text>
</comment>
<dbReference type="PANTHER" id="PTHR42776">
    <property type="entry name" value="SERINE PEPTIDASE S9 FAMILY MEMBER"/>
    <property type="match status" value="1"/>
</dbReference>
<evidence type="ECO:0000313" key="3">
    <source>
        <dbReference type="EMBL" id="KII71879.1"/>
    </source>
</evidence>
<sequence>MTLLYDNRWINHQDSPGIAFSVDVGIKNESSLRVVKRIDGIWKMYELDTMAYHNYELLSTECYKKDEPTFLCLFAEVNLKISDYVKTFHFDEDRKIVNKDECVMSGFLILPHPTHYRNSPIIVISHGGPLYMFNHEYSRLYHMLHLNKFCLYLLNYRGSTGYTNSTLQSINGNNGRQDVDDVHLTLLEVCQFEKLSTETVYCGGGSYGGFLSTHLVSQYPDFYKGCFLRNPLTNFLGEFYKKSPLYYADQIKCPVTLFLGSEDKRVPMEQGLQIYQNMMSRNQDVTVFIYNDGHALQSVEASTSMMCEILKFISRISPPKALNLY</sequence>
<organism evidence="3 4">
    <name type="scientific">Thelohanellus kitauei</name>
    <name type="common">Myxosporean</name>
    <dbReference type="NCBI Taxonomy" id="669202"/>
    <lineage>
        <taxon>Eukaryota</taxon>
        <taxon>Metazoa</taxon>
        <taxon>Cnidaria</taxon>
        <taxon>Myxozoa</taxon>
        <taxon>Myxosporea</taxon>
        <taxon>Bivalvulida</taxon>
        <taxon>Platysporina</taxon>
        <taxon>Myxobolidae</taxon>
        <taxon>Thelohanellus</taxon>
    </lineage>
</organism>